<dbReference type="GO" id="GO:0005886">
    <property type="term" value="C:plasma membrane"/>
    <property type="evidence" value="ECO:0007669"/>
    <property type="project" value="UniProtKB-SubCell"/>
</dbReference>
<evidence type="ECO:0000256" key="6">
    <source>
        <dbReference type="SAM" id="MobiDB-lite"/>
    </source>
</evidence>
<evidence type="ECO:0000256" key="4">
    <source>
        <dbReference type="ARBA" id="ARBA00023136"/>
    </source>
</evidence>
<keyword evidence="8" id="KW-1185">Reference proteome</keyword>
<evidence type="ECO:0000256" key="3">
    <source>
        <dbReference type="ARBA" id="ARBA00022989"/>
    </source>
</evidence>
<proteinExistence type="inferred from homology"/>
<dbReference type="Pfam" id="PF01925">
    <property type="entry name" value="TauE"/>
    <property type="match status" value="1"/>
</dbReference>
<protein>
    <recommendedName>
        <fullName evidence="5">Probable membrane transporter protein</fullName>
    </recommendedName>
</protein>
<keyword evidence="5" id="KW-1003">Cell membrane</keyword>
<dbReference type="PANTHER" id="PTHR43701:SF2">
    <property type="entry name" value="MEMBRANE TRANSPORTER PROTEIN YJNA-RELATED"/>
    <property type="match status" value="1"/>
</dbReference>
<keyword evidence="4 5" id="KW-0472">Membrane</keyword>
<reference evidence="7 8" key="1">
    <citation type="journal article" date="2019" name="Int. J. Syst. Evol. Microbiol.">
        <title>The Global Catalogue of Microorganisms (GCM) 10K type strain sequencing project: providing services to taxonomists for standard genome sequencing and annotation.</title>
        <authorList>
            <consortium name="The Broad Institute Genomics Platform"/>
            <consortium name="The Broad Institute Genome Sequencing Center for Infectious Disease"/>
            <person name="Wu L."/>
            <person name="Ma J."/>
        </authorList>
    </citation>
    <scope>NUCLEOTIDE SEQUENCE [LARGE SCALE GENOMIC DNA]</scope>
    <source>
        <strain evidence="7 8">CGMCC 1.12553</strain>
    </source>
</reference>
<dbReference type="PANTHER" id="PTHR43701">
    <property type="entry name" value="MEMBRANE TRANSPORTER PROTEIN MJ0441-RELATED"/>
    <property type="match status" value="1"/>
</dbReference>
<evidence type="ECO:0000256" key="2">
    <source>
        <dbReference type="ARBA" id="ARBA00022692"/>
    </source>
</evidence>
<feature type="transmembrane region" description="Helical" evidence="5">
    <location>
        <begin position="108"/>
        <end position="125"/>
    </location>
</feature>
<feature type="region of interest" description="Disordered" evidence="6">
    <location>
        <begin position="129"/>
        <end position="149"/>
    </location>
</feature>
<dbReference type="InterPro" id="IPR051598">
    <property type="entry name" value="TSUP/Inactive_protease-like"/>
</dbReference>
<comment type="subcellular location">
    <subcellularLocation>
        <location evidence="5">Cell membrane</location>
        <topology evidence="5">Multi-pass membrane protein</topology>
    </subcellularLocation>
    <subcellularLocation>
        <location evidence="1">Membrane</location>
        <topology evidence="1">Multi-pass membrane protein</topology>
    </subcellularLocation>
</comment>
<gene>
    <name evidence="7" type="ORF">ACFO0N_00455</name>
</gene>
<feature type="transmembrane region" description="Helical" evidence="5">
    <location>
        <begin position="49"/>
        <end position="69"/>
    </location>
</feature>
<sequence length="272" mass="26767">MPLDLALPVLLALVLVAFGAGVGITAVGPGGVFLTVALFALTPFPSATVAGTATATFVFTGLLGTLSYLRSGELADRRRLRLAAGLSGGGVAGALLGVRLNAVVSERLFGLLLGVFLVAVGVLVWRRAGGSSGGDSAEGDRSSSTATDGGRFADGFGPVRATVVGLFVGTAGGLLGVGGPVLAVPILVAGGVPMLAAVAAAQVQSVFVSGFAAGGYFAQGAVSLPLAALVGVPELLGVLVGWRVAHRVPAAKLKRVLAVILVCLGPYVALTS</sequence>
<evidence type="ECO:0000313" key="7">
    <source>
        <dbReference type="EMBL" id="MFC4356414.1"/>
    </source>
</evidence>
<dbReference type="InterPro" id="IPR002781">
    <property type="entry name" value="TM_pro_TauE-like"/>
</dbReference>
<evidence type="ECO:0000256" key="1">
    <source>
        <dbReference type="ARBA" id="ARBA00004141"/>
    </source>
</evidence>
<comment type="similarity">
    <text evidence="5">Belongs to the 4-toluene sulfonate uptake permease (TSUP) (TC 2.A.102) family.</text>
</comment>
<feature type="transmembrane region" description="Helical" evidence="5">
    <location>
        <begin position="251"/>
        <end position="270"/>
    </location>
</feature>
<dbReference type="RefSeq" id="WP_267624768.1">
    <property type="nucleotide sequence ID" value="NZ_JAODIW010000010.1"/>
</dbReference>
<dbReference type="EMBL" id="JBHSDS010000001">
    <property type="protein sequence ID" value="MFC4356414.1"/>
    <property type="molecule type" value="Genomic_DNA"/>
</dbReference>
<name>A0ABD5P6N2_9EURY</name>
<evidence type="ECO:0000313" key="8">
    <source>
        <dbReference type="Proteomes" id="UP001595921"/>
    </source>
</evidence>
<comment type="caution">
    <text evidence="7">The sequence shown here is derived from an EMBL/GenBank/DDBJ whole genome shotgun (WGS) entry which is preliminary data.</text>
</comment>
<dbReference type="Proteomes" id="UP001595921">
    <property type="component" value="Unassembled WGS sequence"/>
</dbReference>
<keyword evidence="2 5" id="KW-0812">Transmembrane</keyword>
<keyword evidence="3 5" id="KW-1133">Transmembrane helix</keyword>
<dbReference type="AlphaFoldDB" id="A0ABD5P6N2"/>
<accession>A0ABD5P6N2</accession>
<organism evidence="7 8">
    <name type="scientific">Halobium salinum</name>
    <dbReference type="NCBI Taxonomy" id="1364940"/>
    <lineage>
        <taxon>Archaea</taxon>
        <taxon>Methanobacteriati</taxon>
        <taxon>Methanobacteriota</taxon>
        <taxon>Stenosarchaea group</taxon>
        <taxon>Halobacteria</taxon>
        <taxon>Halobacteriales</taxon>
        <taxon>Haloferacaceae</taxon>
        <taxon>Halobium</taxon>
    </lineage>
</organism>
<feature type="transmembrane region" description="Helical" evidence="5">
    <location>
        <begin position="224"/>
        <end position="245"/>
    </location>
</feature>
<evidence type="ECO:0000256" key="5">
    <source>
        <dbReference type="RuleBase" id="RU363041"/>
    </source>
</evidence>
<feature type="transmembrane region" description="Helical" evidence="5">
    <location>
        <begin position="161"/>
        <end position="188"/>
    </location>
</feature>